<sequence length="160" mass="17495">MSHRLGSNREIRKLVEYLREGETVTHLLGGVYGPGTGLVVLTDRRLMFLKDGWTSQVTEDFPFEKISSVQWSAGMLLGKITIFASGNKAVIDQVQKPDGKAMVDAINGIISRGPAHAPAPAAPVRQVPEPAPMSSFEMVKELRNRGVLTPEEFGVIVNRL</sequence>
<proteinExistence type="predicted"/>
<evidence type="ECO:0000313" key="2">
    <source>
        <dbReference type="EMBL" id="MYR34999.1"/>
    </source>
</evidence>
<dbReference type="InterPro" id="IPR039519">
    <property type="entry name" value="YokE-like_PH"/>
</dbReference>
<organism evidence="2 3">
    <name type="scientific">Nocardiopsis alba</name>
    <dbReference type="NCBI Taxonomy" id="53437"/>
    <lineage>
        <taxon>Bacteria</taxon>
        <taxon>Bacillati</taxon>
        <taxon>Actinomycetota</taxon>
        <taxon>Actinomycetes</taxon>
        <taxon>Streptosporangiales</taxon>
        <taxon>Nocardiopsidaceae</taxon>
        <taxon>Nocardiopsis</taxon>
    </lineage>
</organism>
<protein>
    <submittedName>
        <fullName evidence="2">PH domain-containing protein</fullName>
    </submittedName>
</protein>
<dbReference type="EMBL" id="WWHY01000001">
    <property type="protein sequence ID" value="MYR34999.1"/>
    <property type="molecule type" value="Genomic_DNA"/>
</dbReference>
<dbReference type="Pfam" id="PF14470">
    <property type="entry name" value="bPH_3"/>
    <property type="match status" value="1"/>
</dbReference>
<dbReference type="Proteomes" id="UP000467124">
    <property type="component" value="Unassembled WGS sequence"/>
</dbReference>
<evidence type="ECO:0000313" key="3">
    <source>
        <dbReference type="Proteomes" id="UP000467124"/>
    </source>
</evidence>
<gene>
    <name evidence="2" type="ORF">GTW20_22740</name>
</gene>
<comment type="caution">
    <text evidence="2">The sequence shown here is derived from an EMBL/GenBank/DDBJ whole genome shotgun (WGS) entry which is preliminary data.</text>
</comment>
<feature type="domain" description="YokE-like PH" evidence="1">
    <location>
        <begin position="18"/>
        <end position="107"/>
    </location>
</feature>
<reference evidence="2 3" key="1">
    <citation type="journal article" date="2019" name="Nat. Commun.">
        <title>The antimicrobial potential of Streptomyces from insect microbiomes.</title>
        <authorList>
            <person name="Chevrette M.G."/>
            <person name="Carlson C.M."/>
            <person name="Ortega H.E."/>
            <person name="Thomas C."/>
            <person name="Ananiev G.E."/>
            <person name="Barns K.J."/>
            <person name="Book A.J."/>
            <person name="Cagnazzo J."/>
            <person name="Carlos C."/>
            <person name="Flanigan W."/>
            <person name="Grubbs K.J."/>
            <person name="Horn H.A."/>
            <person name="Hoffmann F.M."/>
            <person name="Klassen J.L."/>
            <person name="Knack J.J."/>
            <person name="Lewin G.R."/>
            <person name="McDonald B.R."/>
            <person name="Muller L."/>
            <person name="Melo W.G.P."/>
            <person name="Pinto-Tomas A.A."/>
            <person name="Schmitz A."/>
            <person name="Wendt-Pienkowski E."/>
            <person name="Wildman S."/>
            <person name="Zhao M."/>
            <person name="Zhang F."/>
            <person name="Bugni T.S."/>
            <person name="Andes D.R."/>
            <person name="Pupo M.T."/>
            <person name="Currie C.R."/>
        </authorList>
    </citation>
    <scope>NUCLEOTIDE SEQUENCE [LARGE SCALE GENOMIC DNA]</scope>
    <source>
        <strain evidence="2 3">SID5840</strain>
    </source>
</reference>
<accession>A0A7K2IYG5</accession>
<evidence type="ECO:0000259" key="1">
    <source>
        <dbReference type="Pfam" id="PF14470"/>
    </source>
</evidence>
<name>A0A7K2IYG5_9ACTN</name>
<dbReference type="AlphaFoldDB" id="A0A7K2IYG5"/>